<protein>
    <submittedName>
        <fullName evidence="3">Phenolic glucoside malonyltransferase 2-like</fullName>
    </submittedName>
</protein>
<name>A0A5N5H4N1_9ROSA</name>
<evidence type="ECO:0000313" key="4">
    <source>
        <dbReference type="Proteomes" id="UP000327157"/>
    </source>
</evidence>
<comment type="caution">
    <text evidence="3">The sequence shown here is derived from an EMBL/GenBank/DDBJ whole genome shotgun (WGS) entry which is preliminary data.</text>
</comment>
<dbReference type="InterPro" id="IPR023213">
    <property type="entry name" value="CAT-like_dom_sf"/>
</dbReference>
<evidence type="ECO:0000256" key="1">
    <source>
        <dbReference type="ARBA" id="ARBA00022679"/>
    </source>
</evidence>
<dbReference type="AlphaFoldDB" id="A0A5N5H4N1"/>
<dbReference type="InterPro" id="IPR051504">
    <property type="entry name" value="Plant_metabolite_acyltrans"/>
</dbReference>
<dbReference type="Gene3D" id="3.30.559.10">
    <property type="entry name" value="Chloramphenicol acetyltransferase-like domain"/>
    <property type="match status" value="1"/>
</dbReference>
<dbReference type="EMBL" id="SMOL01000246">
    <property type="protein sequence ID" value="KAB2621052.1"/>
    <property type="molecule type" value="Genomic_DNA"/>
</dbReference>
<keyword evidence="2" id="KW-0012">Acyltransferase</keyword>
<keyword evidence="4" id="KW-1185">Reference proteome</keyword>
<keyword evidence="1 3" id="KW-0808">Transferase</keyword>
<reference evidence="3 4" key="2">
    <citation type="submission" date="2019-11" db="EMBL/GenBank/DDBJ databases">
        <title>A de novo genome assembly of a pear dwarfing rootstock.</title>
        <authorList>
            <person name="Wang F."/>
            <person name="Wang J."/>
            <person name="Li S."/>
            <person name="Zhang Y."/>
            <person name="Fang M."/>
            <person name="Ma L."/>
            <person name="Zhao Y."/>
            <person name="Jiang S."/>
        </authorList>
    </citation>
    <scope>NUCLEOTIDE SEQUENCE [LARGE SCALE GENOMIC DNA]</scope>
    <source>
        <strain evidence="3">S2</strain>
        <tissue evidence="3">Leaf</tissue>
    </source>
</reference>
<organism evidence="3 4">
    <name type="scientific">Pyrus ussuriensis x Pyrus communis</name>
    <dbReference type="NCBI Taxonomy" id="2448454"/>
    <lineage>
        <taxon>Eukaryota</taxon>
        <taxon>Viridiplantae</taxon>
        <taxon>Streptophyta</taxon>
        <taxon>Embryophyta</taxon>
        <taxon>Tracheophyta</taxon>
        <taxon>Spermatophyta</taxon>
        <taxon>Magnoliopsida</taxon>
        <taxon>eudicotyledons</taxon>
        <taxon>Gunneridae</taxon>
        <taxon>Pentapetalae</taxon>
        <taxon>rosids</taxon>
        <taxon>fabids</taxon>
        <taxon>Rosales</taxon>
        <taxon>Rosaceae</taxon>
        <taxon>Amygdaloideae</taxon>
        <taxon>Maleae</taxon>
        <taxon>Pyrus</taxon>
    </lineage>
</organism>
<dbReference type="PANTHER" id="PTHR31625">
    <property type="match status" value="1"/>
</dbReference>
<dbReference type="Proteomes" id="UP000327157">
    <property type="component" value="Unassembled WGS sequence"/>
</dbReference>
<reference evidence="3 4" key="1">
    <citation type="submission" date="2019-09" db="EMBL/GenBank/DDBJ databases">
        <authorList>
            <person name="Ou C."/>
        </authorList>
    </citation>
    <scope>NUCLEOTIDE SEQUENCE [LARGE SCALE GENOMIC DNA]</scope>
    <source>
        <strain evidence="3">S2</strain>
        <tissue evidence="3">Leaf</tissue>
    </source>
</reference>
<gene>
    <name evidence="3" type="ORF">D8674_041855</name>
</gene>
<evidence type="ECO:0000313" key="3">
    <source>
        <dbReference type="EMBL" id="KAB2621052.1"/>
    </source>
</evidence>
<dbReference type="OrthoDB" id="1862401at2759"/>
<proteinExistence type="predicted"/>
<sequence length="119" mass="13098">MIRPSVTANFENCLARHRAVVETKRLLGEDGLLVSLNAISEVIKSLDKTFLVGAETWVSRIFNTNEARGGSIDGTRAISFQKSKNGDGGVEVGLVLEKRYMEAFASLFAEGFEEKLSRM</sequence>
<accession>A0A5N5H4N1</accession>
<dbReference type="GO" id="GO:0016747">
    <property type="term" value="F:acyltransferase activity, transferring groups other than amino-acyl groups"/>
    <property type="evidence" value="ECO:0007669"/>
    <property type="project" value="UniProtKB-ARBA"/>
</dbReference>
<evidence type="ECO:0000256" key="2">
    <source>
        <dbReference type="ARBA" id="ARBA00023315"/>
    </source>
</evidence>